<accession>A0A8H5AW03</accession>
<organism evidence="1 2">
    <name type="scientific">Psilocybe cf. subviscida</name>
    <dbReference type="NCBI Taxonomy" id="2480587"/>
    <lineage>
        <taxon>Eukaryota</taxon>
        <taxon>Fungi</taxon>
        <taxon>Dikarya</taxon>
        <taxon>Basidiomycota</taxon>
        <taxon>Agaricomycotina</taxon>
        <taxon>Agaricomycetes</taxon>
        <taxon>Agaricomycetidae</taxon>
        <taxon>Agaricales</taxon>
        <taxon>Agaricineae</taxon>
        <taxon>Strophariaceae</taxon>
        <taxon>Psilocybe</taxon>
    </lineage>
</organism>
<name>A0A8H5AW03_9AGAR</name>
<proteinExistence type="predicted"/>
<sequence length="511" mass="57875">MQDELERLKRETYDARVTHNQQHDPLIRIPPELMSSFFRFAIEFEYPTEDRVESYLMRSVICYIRPIQLASICTRWRRIALADPSLWSTIDITYRTENPEKCRKRWTPSLELIEQWISGSGALPLRIVLRWEGAPDSEDGTLGDIIKALCGQCHRWRSLHIQVPQKAMTFFQSARSEAIIDLEYLSIDHGDLAAHPMSVGQIILRPRHAYLWPSPLWVAGSYVWTNLVRLVISNANPYECVDIIQQAKQLETLRAVFFRTGEDGDALPPTEPVVAARLREMSIGFQTNGTLDELFSNIRAPELEVLELFRYQHIATHASLDFLTPMLFQPPTGNNLRKLSIGGFACSSEDLLRVLRELNKLSRFAMLYTRTEGTPPPLDDLLDDLATTSSAVEGAAHGAAFLHQLSNFSYTGLQNFSWSAIADVLHSHNTNTPTKRPLKSLTTLLVPSSVPEDYVDKETLLRLLALSPSAGTKQGIDEELFRGSFEHHGLDYPLHPLSIPGQMVAYPEPED</sequence>
<dbReference type="EMBL" id="JAACJJ010000056">
    <property type="protein sequence ID" value="KAF5311916.1"/>
    <property type="molecule type" value="Genomic_DNA"/>
</dbReference>
<comment type="caution">
    <text evidence="1">The sequence shown here is derived from an EMBL/GenBank/DDBJ whole genome shotgun (WGS) entry which is preliminary data.</text>
</comment>
<dbReference type="Gene3D" id="1.20.1280.50">
    <property type="match status" value="1"/>
</dbReference>
<dbReference type="OrthoDB" id="2884727at2759"/>
<dbReference type="AlphaFoldDB" id="A0A8H5AW03"/>
<keyword evidence="2" id="KW-1185">Reference proteome</keyword>
<dbReference type="Proteomes" id="UP000567179">
    <property type="component" value="Unassembled WGS sequence"/>
</dbReference>
<evidence type="ECO:0008006" key="3">
    <source>
        <dbReference type="Google" id="ProtNLM"/>
    </source>
</evidence>
<gene>
    <name evidence="1" type="ORF">D9619_002422</name>
</gene>
<evidence type="ECO:0000313" key="1">
    <source>
        <dbReference type="EMBL" id="KAF5311916.1"/>
    </source>
</evidence>
<protein>
    <recommendedName>
        <fullName evidence="3">F-box domain-containing protein</fullName>
    </recommendedName>
</protein>
<evidence type="ECO:0000313" key="2">
    <source>
        <dbReference type="Proteomes" id="UP000567179"/>
    </source>
</evidence>
<reference evidence="1 2" key="1">
    <citation type="journal article" date="2020" name="ISME J.">
        <title>Uncovering the hidden diversity of litter-decomposition mechanisms in mushroom-forming fungi.</title>
        <authorList>
            <person name="Floudas D."/>
            <person name="Bentzer J."/>
            <person name="Ahren D."/>
            <person name="Johansson T."/>
            <person name="Persson P."/>
            <person name="Tunlid A."/>
        </authorList>
    </citation>
    <scope>NUCLEOTIDE SEQUENCE [LARGE SCALE GENOMIC DNA]</scope>
    <source>
        <strain evidence="1 2">CBS 101986</strain>
    </source>
</reference>